<organism evidence="2 3">
    <name type="scientific">Actinorhabdospora filicis</name>
    <dbReference type="NCBI Taxonomy" id="1785913"/>
    <lineage>
        <taxon>Bacteria</taxon>
        <taxon>Bacillati</taxon>
        <taxon>Actinomycetota</taxon>
        <taxon>Actinomycetes</taxon>
        <taxon>Micromonosporales</taxon>
        <taxon>Micromonosporaceae</taxon>
        <taxon>Actinorhabdospora</taxon>
    </lineage>
</organism>
<comment type="caution">
    <text evidence="2">The sequence shown here is derived from an EMBL/GenBank/DDBJ whole genome shotgun (WGS) entry which is preliminary data.</text>
</comment>
<proteinExistence type="predicted"/>
<dbReference type="SUPFAM" id="SSF53300">
    <property type="entry name" value="vWA-like"/>
    <property type="match status" value="1"/>
</dbReference>
<reference evidence="2" key="1">
    <citation type="submission" date="2023-03" db="EMBL/GenBank/DDBJ databases">
        <title>Actinorhabdospora filicis NBRC 111898.</title>
        <authorList>
            <person name="Ichikawa N."/>
            <person name="Sato H."/>
            <person name="Tonouchi N."/>
        </authorList>
    </citation>
    <scope>NUCLEOTIDE SEQUENCE</scope>
    <source>
        <strain evidence="2">NBRC 111898</strain>
    </source>
</reference>
<dbReference type="SMART" id="SM00327">
    <property type="entry name" value="VWA"/>
    <property type="match status" value="1"/>
</dbReference>
<feature type="domain" description="VWFA" evidence="1">
    <location>
        <begin position="278"/>
        <end position="502"/>
    </location>
</feature>
<keyword evidence="3" id="KW-1185">Reference proteome</keyword>
<dbReference type="InterPro" id="IPR002035">
    <property type="entry name" value="VWF_A"/>
</dbReference>
<dbReference type="AlphaFoldDB" id="A0A9W6WAH9"/>
<dbReference type="RefSeq" id="WP_285663771.1">
    <property type="nucleotide sequence ID" value="NZ_BSTX01000002.1"/>
</dbReference>
<evidence type="ECO:0000313" key="3">
    <source>
        <dbReference type="Proteomes" id="UP001165079"/>
    </source>
</evidence>
<evidence type="ECO:0000313" key="2">
    <source>
        <dbReference type="EMBL" id="GLZ78621.1"/>
    </source>
</evidence>
<dbReference type="InterPro" id="IPR036465">
    <property type="entry name" value="vWFA_dom_sf"/>
</dbReference>
<evidence type="ECO:0000259" key="1">
    <source>
        <dbReference type="PROSITE" id="PS50234"/>
    </source>
</evidence>
<dbReference type="CDD" id="cd00198">
    <property type="entry name" value="vWFA"/>
    <property type="match status" value="1"/>
</dbReference>
<gene>
    <name evidence="2" type="ORF">Afil01_34280</name>
</gene>
<dbReference type="PROSITE" id="PS50234">
    <property type="entry name" value="VWFA"/>
    <property type="match status" value="1"/>
</dbReference>
<dbReference type="Gene3D" id="3.40.50.410">
    <property type="entry name" value="von Willebrand factor, type A domain"/>
    <property type="match status" value="1"/>
</dbReference>
<protein>
    <recommendedName>
        <fullName evidence="1">VWFA domain-containing protein</fullName>
    </recommendedName>
</protein>
<dbReference type="EMBL" id="BSTX01000002">
    <property type="protein sequence ID" value="GLZ78621.1"/>
    <property type="molecule type" value="Genomic_DNA"/>
</dbReference>
<dbReference type="Proteomes" id="UP001165079">
    <property type="component" value="Unassembled WGS sequence"/>
</dbReference>
<sequence length="874" mass="92713">MPTITPSTTNAALYTVDDSTLIDVVFKLNFTDFAPRTINLTYPTGAAGLSVKLTFIEPPSPPTSGGPGDITRTTLDITAAGVGVLAGSGGSWNVSRTIGAGVDPGTSQNSVSIEDALGTGGVDKYFQLIATTTAASTWKLSVEADSNNDVLRVICDPTAVVAPIGDPLETSLINISASAADATMIVDGGVRLPWATPVPPARTVTYAFGHSGALVISDLPSLAAASSTLPVNLPGVYGNTAAPVHVTARVRSNDARDPFDYSRLGPDTPMTIKSRPQRAVLVLDRSGSMLGEPWELAKTSAQLFVQLFGDFREGANALDKIALARFEDQAGGFRNPSPPTNGVPDPTFVATIRAPGAPGTVKDELPTIDFGTPFWNTPIGDGLVHGMKLLVADGLPDDRRDIIVLLTDGQENSGTVRLEAPAVLPPVAEQAKLFATRRNEPDLTGVGPEDKAQIFAIALGSAPDLGVLASISGAQQFVATNTAGLANAFLAMLKNSQEFNQLATRNEREPGSGVSTNEIFFTTTSPTRFATALLKGTFAMELTRWDPDLKDYVAVPVTIENFPGHHYAGVTDASAFPGSTFWRVRHMNGATAEALALTDVLAYEDLHVKSDLRLDKLSYETGGKMNLTVRIRHDAEPVVGATVRAVLDAPAEGFGALVAGLGDADLAATKRKKDDDGKHGDHAIGRGALLQAILDKHGWKELPREHCGGKGLFVDGTDLLHDKDGTGIYTNTFAKVDKPGAYNWRVLTDGTDTDGEQFNHQLDQTVLATVGVSARKTLIRKERADARPPEQAVKVTITPRDENGEPLGPGFDRTVAWELTHDAKFQHVIKGEPAPVLDNGDYTRTIVFRAGRHPRLKISVNGTLLPVVDVAHPK</sequence>
<accession>A0A9W6WAH9</accession>
<name>A0A9W6WAH9_9ACTN</name>